<evidence type="ECO:0000256" key="4">
    <source>
        <dbReference type="ARBA" id="ARBA00022842"/>
    </source>
</evidence>
<dbReference type="InterPro" id="IPR008949">
    <property type="entry name" value="Isoprenoid_synthase_dom_sf"/>
</dbReference>
<dbReference type="PANTHER" id="PTHR10291">
    <property type="entry name" value="DEHYDRODOLICHYL DIPHOSPHATE SYNTHASE FAMILY MEMBER"/>
    <property type="match status" value="1"/>
</dbReference>
<dbReference type="EMBL" id="QVIG01000003">
    <property type="protein sequence ID" value="RGD55509.1"/>
    <property type="molecule type" value="Genomic_DNA"/>
</dbReference>
<dbReference type="InterPro" id="IPR001441">
    <property type="entry name" value="UPP_synth-like"/>
</dbReference>
<comment type="caution">
    <text evidence="5">Lacks conserved residue(s) required for the propagation of feature annotation.</text>
</comment>
<dbReference type="Pfam" id="PF00494">
    <property type="entry name" value="SQS_PSY"/>
    <property type="match status" value="1"/>
</dbReference>
<dbReference type="PROSITE" id="PS01045">
    <property type="entry name" value="SQUALEN_PHYTOEN_SYN_2"/>
    <property type="match status" value="1"/>
</dbReference>
<dbReference type="GO" id="GO:0008834">
    <property type="term" value="F:ditrans,polycis-undecaprenyl-diphosphate synthase [(2E,6E)-farnesyl-diphosphate specific] activity"/>
    <property type="evidence" value="ECO:0007669"/>
    <property type="project" value="TreeGrafter"/>
</dbReference>
<dbReference type="GO" id="GO:0000287">
    <property type="term" value="F:magnesium ion binding"/>
    <property type="evidence" value="ECO:0007669"/>
    <property type="project" value="UniProtKB-UniRule"/>
</dbReference>
<sequence>MAANGAAAVGGPPELAESYRLCEREVAAHQAPLRAISDTLPPEVRPYFHAVNGFASRSDRIADDAAADSDSDSDSDSYGDEDTQGAADPAERERRFARWRADTLADLAAGRSDHPLRRAFVDTVRCWELDRALVEEFLDATRADGARPPAFETHADQRRHLRGVAGTVTELWAPLLGARGPRAAGALSALGEACQLADILEDLPLDLAAGRCYLPRDDLRRLGLTVADFGRDKSQDDRRPDRRHDRRAALDELVESQQRHLHRLLEQALPATWLAAPGCRPFLHTLLLGAQLQYDEVTLLRSRVLTEGLTPLSSDGTTPHRRARPAPPEGAPAHVAVIMDGNRRWAEARRLPAQHGHRAGQRAALRLVNAALRLGIRHLSLYAFSTENWDRPPEELTALFDSLADGLTRSAEGLHALGVRIRWCGRRDRVDESLASSIALVESLTSNNGTLTLTVCVDYGGREELAAAARSLAAEAVAGRISPEAIGPADLARHLYAPDLPDVDLLIRTSGEQRISNFLPWQLAYAELLFDPTPWPDYDLARLRGAVRAYAVRERRFGGGVPAQSRTPRRDRPATASAPGRPEEGCTSPGP</sequence>
<dbReference type="SUPFAM" id="SSF64005">
    <property type="entry name" value="Undecaprenyl diphosphate synthase"/>
    <property type="match status" value="1"/>
</dbReference>
<reference evidence="7 8" key="1">
    <citation type="submission" date="2018-08" db="EMBL/GenBank/DDBJ databases">
        <title>Diversity &amp; Physiological Properties of Lignin-Decomposing Actinobacteria from Soil.</title>
        <authorList>
            <person name="Roh S.G."/>
            <person name="Kim S.B."/>
        </authorList>
    </citation>
    <scope>NUCLEOTIDE SEQUENCE [LARGE SCALE GENOMIC DNA]</scope>
    <source>
        <strain evidence="7 8">MMS17-GH009</strain>
    </source>
</reference>
<dbReference type="GO" id="GO:0005829">
    <property type="term" value="C:cytosol"/>
    <property type="evidence" value="ECO:0007669"/>
    <property type="project" value="TreeGrafter"/>
</dbReference>
<feature type="region of interest" description="Disordered" evidence="6">
    <location>
        <begin position="310"/>
        <end position="332"/>
    </location>
</feature>
<feature type="binding site" evidence="5">
    <location>
        <position position="345"/>
    </location>
    <ligand>
        <name>substrate</name>
    </ligand>
</feature>
<dbReference type="GO" id="GO:0033850">
    <property type="term" value="F:Z-farnesyl diphosphate synthase activity"/>
    <property type="evidence" value="ECO:0007669"/>
    <property type="project" value="TreeGrafter"/>
</dbReference>
<feature type="region of interest" description="Disordered" evidence="6">
    <location>
        <begin position="558"/>
        <end position="591"/>
    </location>
</feature>
<dbReference type="SUPFAM" id="SSF48576">
    <property type="entry name" value="Terpenoid synthases"/>
    <property type="match status" value="1"/>
</dbReference>
<dbReference type="InterPro" id="IPR036424">
    <property type="entry name" value="UPP_synth-like_sf"/>
</dbReference>
<keyword evidence="3 5" id="KW-0479">Metal-binding</keyword>
<feature type="binding site" evidence="5">
    <location>
        <position position="527"/>
    </location>
    <ligand>
        <name>Mg(2+)</name>
        <dbReference type="ChEBI" id="CHEBI:18420"/>
    </ligand>
</feature>
<name>A0A372ZI29_9ACTN</name>
<dbReference type="RefSeq" id="WP_117492871.1">
    <property type="nucleotide sequence ID" value="NZ_QVIG01000003.1"/>
</dbReference>
<dbReference type="InterPro" id="IPR002060">
    <property type="entry name" value="Squ/phyt_synthse"/>
</dbReference>
<comment type="similarity">
    <text evidence="5">Belongs to the UPP synthase family.</text>
</comment>
<comment type="cofactor">
    <cofactor evidence="5">
        <name>Mg(2+)</name>
        <dbReference type="ChEBI" id="CHEBI:18420"/>
    </cofactor>
    <text evidence="5">Binds 2 magnesium ions per subunit.</text>
</comment>
<evidence type="ECO:0000256" key="5">
    <source>
        <dbReference type="HAMAP-Rule" id="MF_01139"/>
    </source>
</evidence>
<feature type="binding site" evidence="5">
    <location>
        <position position="340"/>
    </location>
    <ligand>
        <name>Mg(2+)</name>
        <dbReference type="ChEBI" id="CHEBI:18420"/>
    </ligand>
</feature>
<dbReference type="EC" id="2.5.1.-" evidence="5"/>
<comment type="function">
    <text evidence="5">Catalyzes the condensation of isopentenyl diphosphate (IPP) with allylic pyrophosphates generating different type of terpenoids.</text>
</comment>
<evidence type="ECO:0000256" key="6">
    <source>
        <dbReference type="SAM" id="MobiDB-lite"/>
    </source>
</evidence>
<dbReference type="Proteomes" id="UP000263377">
    <property type="component" value="Unassembled WGS sequence"/>
</dbReference>
<comment type="pathway">
    <text evidence="1">Carotenoid biosynthesis; phytoene biosynthesis.</text>
</comment>
<feature type="binding site" evidence="5">
    <location>
        <begin position="514"/>
        <end position="516"/>
    </location>
    <ligand>
        <name>substrate</name>
    </ligand>
</feature>
<gene>
    <name evidence="7" type="primary">uppS</name>
    <name evidence="7" type="ORF">DR950_39800</name>
</gene>
<evidence type="ECO:0000256" key="1">
    <source>
        <dbReference type="ARBA" id="ARBA00004684"/>
    </source>
</evidence>
<feature type="binding site" evidence="5">
    <location>
        <position position="389"/>
    </location>
    <ligand>
        <name>substrate</name>
    </ligand>
</feature>
<feature type="binding site" evidence="5">
    <location>
        <position position="391"/>
    </location>
    <ligand>
        <name>substrate</name>
    </ligand>
</feature>
<keyword evidence="8" id="KW-1185">Reference proteome</keyword>
<evidence type="ECO:0000256" key="2">
    <source>
        <dbReference type="ARBA" id="ARBA00022679"/>
    </source>
</evidence>
<evidence type="ECO:0000256" key="3">
    <source>
        <dbReference type="ARBA" id="ARBA00022723"/>
    </source>
</evidence>
<organism evidence="7 8">
    <name type="scientific">Kitasatospora xanthocidica</name>
    <dbReference type="NCBI Taxonomy" id="83382"/>
    <lineage>
        <taxon>Bacteria</taxon>
        <taxon>Bacillati</taxon>
        <taxon>Actinomycetota</taxon>
        <taxon>Actinomycetes</taxon>
        <taxon>Kitasatosporales</taxon>
        <taxon>Streptomycetaceae</taxon>
        <taxon>Kitasatospora</taxon>
    </lineage>
</organism>
<dbReference type="UniPathway" id="UPA00799"/>
<comment type="subunit">
    <text evidence="5">Homodimer.</text>
</comment>
<feature type="binding site" evidence="5">
    <location>
        <begin position="385"/>
        <end position="387"/>
    </location>
    <ligand>
        <name>substrate</name>
    </ligand>
</feature>
<feature type="binding site" evidence="5">
    <location>
        <position position="508"/>
    </location>
    <ligand>
        <name>substrate</name>
    </ligand>
</feature>
<dbReference type="GO" id="GO:0005886">
    <property type="term" value="C:plasma membrane"/>
    <property type="evidence" value="ECO:0007669"/>
    <property type="project" value="TreeGrafter"/>
</dbReference>
<evidence type="ECO:0000313" key="7">
    <source>
        <dbReference type="EMBL" id="RGD55509.1"/>
    </source>
</evidence>
<dbReference type="NCBIfam" id="TIGR00055">
    <property type="entry name" value="uppS"/>
    <property type="match status" value="1"/>
</dbReference>
<protein>
    <recommendedName>
        <fullName evidence="5">Isoprenyl transferase</fullName>
        <ecNumber evidence="5">2.5.1.-</ecNumber>
    </recommendedName>
</protein>
<feature type="binding site" evidence="5">
    <location>
        <begin position="341"/>
        <end position="344"/>
    </location>
    <ligand>
        <name>substrate</name>
    </ligand>
</feature>
<dbReference type="Gene3D" id="1.10.600.10">
    <property type="entry name" value="Farnesyl Diphosphate Synthase"/>
    <property type="match status" value="1"/>
</dbReference>
<proteinExistence type="inferred from homology"/>
<feature type="region of interest" description="Disordered" evidence="6">
    <location>
        <begin position="63"/>
        <end position="93"/>
    </location>
</feature>
<dbReference type="InterPro" id="IPR019845">
    <property type="entry name" value="Squalene/phytoene_synthase_CS"/>
</dbReference>
<dbReference type="GO" id="GO:0016094">
    <property type="term" value="P:polyprenol biosynthetic process"/>
    <property type="evidence" value="ECO:0007669"/>
    <property type="project" value="TreeGrafter"/>
</dbReference>
<keyword evidence="4 5" id="KW-0460">Magnesium</keyword>
<feature type="active site" description="Proton acceptor" evidence="5">
    <location>
        <position position="388"/>
    </location>
</feature>
<dbReference type="GO" id="GO:0030145">
    <property type="term" value="F:manganese ion binding"/>
    <property type="evidence" value="ECO:0007669"/>
    <property type="project" value="TreeGrafter"/>
</dbReference>
<feature type="active site" evidence="5">
    <location>
        <position position="340"/>
    </location>
</feature>
<feature type="compositionally biased region" description="Acidic residues" evidence="6">
    <location>
        <begin position="65"/>
        <end position="83"/>
    </location>
</feature>
<evidence type="ECO:0000313" key="8">
    <source>
        <dbReference type="Proteomes" id="UP000263377"/>
    </source>
</evidence>
<dbReference type="CDD" id="cd00475">
    <property type="entry name" value="Cis_IPPS"/>
    <property type="match status" value="1"/>
</dbReference>
<dbReference type="AlphaFoldDB" id="A0A372ZI29"/>
<dbReference type="Pfam" id="PF01255">
    <property type="entry name" value="Prenyltransf"/>
    <property type="match status" value="1"/>
</dbReference>
<dbReference type="HAMAP" id="MF_01139">
    <property type="entry name" value="ISPT"/>
    <property type="match status" value="1"/>
</dbReference>
<comment type="caution">
    <text evidence="7">The sequence shown here is derived from an EMBL/GenBank/DDBJ whole genome shotgun (WGS) entry which is preliminary data.</text>
</comment>
<dbReference type="InterPro" id="IPR018520">
    <property type="entry name" value="UPP_synth-like_CS"/>
</dbReference>
<dbReference type="PROSITE" id="PS01066">
    <property type="entry name" value="UPP_SYNTHASE"/>
    <property type="match status" value="1"/>
</dbReference>
<keyword evidence="2 5" id="KW-0808">Transferase</keyword>
<feature type="binding site" evidence="5">
    <location>
        <position position="357"/>
    </location>
    <ligand>
        <name>substrate</name>
    </ligand>
</feature>
<accession>A0A372ZI29</accession>
<dbReference type="Gene3D" id="3.40.1180.10">
    <property type="entry name" value="Decaprenyl diphosphate synthase-like"/>
    <property type="match status" value="1"/>
</dbReference>
<dbReference type="PANTHER" id="PTHR10291:SF0">
    <property type="entry name" value="DEHYDRODOLICHYL DIPHOSPHATE SYNTHASE 2"/>
    <property type="match status" value="1"/>
</dbReference>